<dbReference type="PANTHER" id="PTHR38119:SF2">
    <property type="entry name" value="TRANSCRIPTION FACTOR DOMAIN-CONTAINING PROTEIN"/>
    <property type="match status" value="1"/>
</dbReference>
<feature type="compositionally biased region" description="Basic and acidic residues" evidence="1">
    <location>
        <begin position="397"/>
        <end position="409"/>
    </location>
</feature>
<evidence type="ECO:0000259" key="2">
    <source>
        <dbReference type="PROSITE" id="PS50097"/>
    </source>
</evidence>
<dbReference type="EMBL" id="MU004300">
    <property type="protein sequence ID" value="KAF2660345.1"/>
    <property type="molecule type" value="Genomic_DNA"/>
</dbReference>
<evidence type="ECO:0000256" key="1">
    <source>
        <dbReference type="SAM" id="MobiDB-lite"/>
    </source>
</evidence>
<evidence type="ECO:0000313" key="4">
    <source>
        <dbReference type="Proteomes" id="UP000799324"/>
    </source>
</evidence>
<keyword evidence="4" id="KW-1185">Reference proteome</keyword>
<reference evidence="3" key="1">
    <citation type="journal article" date="2020" name="Stud. Mycol.">
        <title>101 Dothideomycetes genomes: a test case for predicting lifestyles and emergence of pathogens.</title>
        <authorList>
            <person name="Haridas S."/>
            <person name="Albert R."/>
            <person name="Binder M."/>
            <person name="Bloem J."/>
            <person name="Labutti K."/>
            <person name="Salamov A."/>
            <person name="Andreopoulos B."/>
            <person name="Baker S."/>
            <person name="Barry K."/>
            <person name="Bills G."/>
            <person name="Bluhm B."/>
            <person name="Cannon C."/>
            <person name="Castanera R."/>
            <person name="Culley D."/>
            <person name="Daum C."/>
            <person name="Ezra D."/>
            <person name="Gonzalez J."/>
            <person name="Henrissat B."/>
            <person name="Kuo A."/>
            <person name="Liang C."/>
            <person name="Lipzen A."/>
            <person name="Lutzoni F."/>
            <person name="Magnuson J."/>
            <person name="Mondo S."/>
            <person name="Nolan M."/>
            <person name="Ohm R."/>
            <person name="Pangilinan J."/>
            <person name="Park H.-J."/>
            <person name="Ramirez L."/>
            <person name="Alfaro M."/>
            <person name="Sun H."/>
            <person name="Tritt A."/>
            <person name="Yoshinaga Y."/>
            <person name="Zwiers L.-H."/>
            <person name="Turgeon B."/>
            <person name="Goodwin S."/>
            <person name="Spatafora J."/>
            <person name="Crous P."/>
            <person name="Grigoriev I."/>
        </authorList>
    </citation>
    <scope>NUCLEOTIDE SEQUENCE</scope>
    <source>
        <strain evidence="3">CBS 122681</strain>
    </source>
</reference>
<dbReference type="PANTHER" id="PTHR38119">
    <property type="entry name" value="BTB DOMAIN-CONTAINING PROTEIN-RELATED"/>
    <property type="match status" value="1"/>
</dbReference>
<dbReference type="AlphaFoldDB" id="A0A6A6TJZ6"/>
<feature type="region of interest" description="Disordered" evidence="1">
    <location>
        <begin position="388"/>
        <end position="409"/>
    </location>
</feature>
<dbReference type="InterPro" id="IPR000210">
    <property type="entry name" value="BTB/POZ_dom"/>
</dbReference>
<dbReference type="OrthoDB" id="2129688at2759"/>
<feature type="compositionally biased region" description="Acidic residues" evidence="1">
    <location>
        <begin position="435"/>
        <end position="448"/>
    </location>
</feature>
<name>A0A6A6TJZ6_9PLEO</name>
<sequence>MMTDSDEDVQIILSHDHRYKFHRSVLVRNSTFFASLLTNKSAAPLSPKALKAGVKIKWIIALTKVPDFDVDSHGTLELLQLNGMGEPLDNFSGMILNENGRIPTPAFKYYENIFYALYNSSTKLISDASLDQALTDACHILDICEYLGCIPVISKPIDVALAKRGQDLYVCIQSKPWAWVALAYRIKSELIFKEAIVHLAGDWRKMKGNAEVKASLATVPSNVRCVIEQHHKILVSRGKKLEFALSSLYPGDMATPSMDFPIKREEYSKDILVWMALAFFRHWFGQKIISEKGALAPDSGFELYGQIGRAGEAYMDKTVLNQFHKKFPMTKKAMNVLENHLLEIKECMKGIVDRHAVLKSNCLLDTHRFPVDYLTCAIVDRGDLPWVAGKDGDGEEGEKGRNGDGRRLGGNEIVKRNLEAQRKLAAAGTVRGRDEFEEDEEDEAEGMEDVLKVISPEKGRGKRARFE</sequence>
<organism evidence="3 4">
    <name type="scientific">Lophiostoma macrostomum CBS 122681</name>
    <dbReference type="NCBI Taxonomy" id="1314788"/>
    <lineage>
        <taxon>Eukaryota</taxon>
        <taxon>Fungi</taxon>
        <taxon>Dikarya</taxon>
        <taxon>Ascomycota</taxon>
        <taxon>Pezizomycotina</taxon>
        <taxon>Dothideomycetes</taxon>
        <taxon>Pleosporomycetidae</taxon>
        <taxon>Pleosporales</taxon>
        <taxon>Lophiostomataceae</taxon>
        <taxon>Lophiostoma</taxon>
    </lineage>
</organism>
<protein>
    <recommendedName>
        <fullName evidence="2">BTB domain-containing protein</fullName>
    </recommendedName>
</protein>
<gene>
    <name evidence="3" type="ORF">K491DRAFT_79558</name>
</gene>
<dbReference type="Proteomes" id="UP000799324">
    <property type="component" value="Unassembled WGS sequence"/>
</dbReference>
<feature type="compositionally biased region" description="Basic and acidic residues" evidence="1">
    <location>
        <begin position="449"/>
        <end position="467"/>
    </location>
</feature>
<evidence type="ECO:0000313" key="3">
    <source>
        <dbReference type="EMBL" id="KAF2660345.1"/>
    </source>
</evidence>
<proteinExistence type="predicted"/>
<feature type="region of interest" description="Disordered" evidence="1">
    <location>
        <begin position="426"/>
        <end position="467"/>
    </location>
</feature>
<dbReference type="PROSITE" id="PS50097">
    <property type="entry name" value="BTB"/>
    <property type="match status" value="1"/>
</dbReference>
<accession>A0A6A6TJZ6</accession>
<feature type="domain" description="BTB" evidence="2">
    <location>
        <begin position="7"/>
        <end position="40"/>
    </location>
</feature>